<dbReference type="AlphaFoldDB" id="A0A4P9Y269"/>
<proteinExistence type="predicted"/>
<dbReference type="PRINTS" id="PR00320">
    <property type="entry name" value="GPROTEINBRPT"/>
</dbReference>
<organism evidence="5 6">
    <name type="scientific">Piptocephalis cylindrospora</name>
    <dbReference type="NCBI Taxonomy" id="1907219"/>
    <lineage>
        <taxon>Eukaryota</taxon>
        <taxon>Fungi</taxon>
        <taxon>Fungi incertae sedis</taxon>
        <taxon>Zoopagomycota</taxon>
        <taxon>Zoopagomycotina</taxon>
        <taxon>Zoopagomycetes</taxon>
        <taxon>Zoopagales</taxon>
        <taxon>Piptocephalidaceae</taxon>
        <taxon>Piptocephalis</taxon>
    </lineage>
</organism>
<dbReference type="SUPFAM" id="SSF50978">
    <property type="entry name" value="WD40 repeat-like"/>
    <property type="match status" value="1"/>
</dbReference>
<evidence type="ECO:0000256" key="1">
    <source>
        <dbReference type="ARBA" id="ARBA00022574"/>
    </source>
</evidence>
<dbReference type="PROSITE" id="PS00678">
    <property type="entry name" value="WD_REPEATS_1"/>
    <property type="match status" value="1"/>
</dbReference>
<dbReference type="InterPro" id="IPR015943">
    <property type="entry name" value="WD40/YVTN_repeat-like_dom_sf"/>
</dbReference>
<dbReference type="PANTHER" id="PTHR10971">
    <property type="entry name" value="MRNA EXPORT FACTOR AND BUB3"/>
    <property type="match status" value="1"/>
</dbReference>
<dbReference type="PROSITE" id="PS50082">
    <property type="entry name" value="WD_REPEATS_2"/>
    <property type="match status" value="2"/>
</dbReference>
<dbReference type="InterPro" id="IPR019775">
    <property type="entry name" value="WD40_repeat_CS"/>
</dbReference>
<feature type="repeat" description="WD" evidence="3">
    <location>
        <begin position="243"/>
        <end position="277"/>
    </location>
</feature>
<evidence type="ECO:0000256" key="4">
    <source>
        <dbReference type="SAM" id="MobiDB-lite"/>
    </source>
</evidence>
<dbReference type="SMART" id="SM00320">
    <property type="entry name" value="WD40"/>
    <property type="match status" value="6"/>
</dbReference>
<dbReference type="EMBL" id="KZ988183">
    <property type="protein sequence ID" value="RKP12853.1"/>
    <property type="molecule type" value="Genomic_DNA"/>
</dbReference>
<evidence type="ECO:0000313" key="6">
    <source>
        <dbReference type="Proteomes" id="UP000267251"/>
    </source>
</evidence>
<evidence type="ECO:0000256" key="2">
    <source>
        <dbReference type="ARBA" id="ARBA00022737"/>
    </source>
</evidence>
<name>A0A4P9Y269_9FUNG</name>
<feature type="compositionally biased region" description="Basic and acidic residues" evidence="4">
    <location>
        <begin position="321"/>
        <end position="333"/>
    </location>
</feature>
<protein>
    <submittedName>
        <fullName evidence="5">WD40-repeat-containing domain protein</fullName>
    </submittedName>
</protein>
<dbReference type="InterPro" id="IPR036322">
    <property type="entry name" value="WD40_repeat_dom_sf"/>
</dbReference>
<dbReference type="InterPro" id="IPR001680">
    <property type="entry name" value="WD40_rpt"/>
</dbReference>
<gene>
    <name evidence="5" type="ORF">BJ684DRAFT_20623</name>
</gene>
<keyword evidence="2" id="KW-0677">Repeat</keyword>
<keyword evidence="6" id="KW-1185">Reference proteome</keyword>
<evidence type="ECO:0000256" key="3">
    <source>
        <dbReference type="PROSITE-ProRule" id="PRU00221"/>
    </source>
</evidence>
<dbReference type="Gene3D" id="2.130.10.10">
    <property type="entry name" value="YVTN repeat-like/Quinoprotein amine dehydrogenase"/>
    <property type="match status" value="1"/>
</dbReference>
<dbReference type="Pfam" id="PF00400">
    <property type="entry name" value="WD40"/>
    <property type="match status" value="5"/>
</dbReference>
<keyword evidence="1 3" id="KW-0853">WD repeat</keyword>
<dbReference type="Proteomes" id="UP000267251">
    <property type="component" value="Unassembled WGS sequence"/>
</dbReference>
<dbReference type="OrthoDB" id="10262475at2759"/>
<sequence>MEKPTAADFQLPEAPKDGISTVHFSPSSALLGAASWDGKVHVYQASTGEKRQELSHPSAVLSSTFTDTDRNLVSGGLDRTVRFWDVETGQGDVLLRHDDAVRCVYHSPQHHLTCSAGWDARLNLVDPRSSPTEASPTSLKLPAKAFALSGVGNRVVVATAERHVYVYDLRSTKEPEQRRESSLRYQTRSLRCMPSGEGYASGSIEGRISVEFFDPADDVQAKKYAFKCHRQTGPDGVDVVYPVNALAFHPTHGTFASGGSDGVVHVWDGKKKKRVRQLPRYTTSVASLDFSPDGTRLAVAASYTFDEGERDHPPESVWIKELTDSDVKPRVKA</sequence>
<accession>A0A4P9Y269</accession>
<reference evidence="6" key="1">
    <citation type="journal article" date="2018" name="Nat. Microbiol.">
        <title>Leveraging single-cell genomics to expand the fungal tree of life.</title>
        <authorList>
            <person name="Ahrendt S.R."/>
            <person name="Quandt C.A."/>
            <person name="Ciobanu D."/>
            <person name="Clum A."/>
            <person name="Salamov A."/>
            <person name="Andreopoulos B."/>
            <person name="Cheng J.F."/>
            <person name="Woyke T."/>
            <person name="Pelin A."/>
            <person name="Henrissat B."/>
            <person name="Reynolds N.K."/>
            <person name="Benny G.L."/>
            <person name="Smith M.E."/>
            <person name="James T.Y."/>
            <person name="Grigoriev I.V."/>
        </authorList>
    </citation>
    <scope>NUCLEOTIDE SEQUENCE [LARGE SCALE GENOMIC DNA]</scope>
</reference>
<dbReference type="InterPro" id="IPR020472">
    <property type="entry name" value="WD40_PAC1"/>
</dbReference>
<dbReference type="PROSITE" id="PS50294">
    <property type="entry name" value="WD_REPEATS_REGION"/>
    <property type="match status" value="1"/>
</dbReference>
<feature type="repeat" description="WD" evidence="3">
    <location>
        <begin position="53"/>
        <end position="90"/>
    </location>
</feature>
<evidence type="ECO:0000313" key="5">
    <source>
        <dbReference type="EMBL" id="RKP12853.1"/>
    </source>
</evidence>
<feature type="region of interest" description="Disordered" evidence="4">
    <location>
        <begin position="307"/>
        <end position="333"/>
    </location>
</feature>